<reference evidence="1" key="1">
    <citation type="submission" date="2021-08" db="EMBL/GenBank/DDBJ databases">
        <authorList>
            <person name="Misof B."/>
            <person name="Oliver O."/>
            <person name="Podsiadlowski L."/>
            <person name="Donath A."/>
            <person name="Peters R."/>
            <person name="Mayer C."/>
            <person name="Rust J."/>
            <person name="Gunkel S."/>
            <person name="Lesny P."/>
            <person name="Martin S."/>
            <person name="Oeyen J.P."/>
            <person name="Petersen M."/>
            <person name="Panagiotis P."/>
            <person name="Wilbrandt J."/>
            <person name="Tanja T."/>
        </authorList>
    </citation>
    <scope>NUCLEOTIDE SEQUENCE</scope>
    <source>
        <strain evidence="1">GBR_01_08_01A</strain>
        <tissue evidence="1">Thorax + abdomen</tissue>
    </source>
</reference>
<gene>
    <name evidence="1" type="ORF">KPH14_004740</name>
</gene>
<dbReference type="EMBL" id="JAIFRP010000031">
    <property type="protein sequence ID" value="KAK2582430.1"/>
    <property type="molecule type" value="Genomic_DNA"/>
</dbReference>
<evidence type="ECO:0000313" key="2">
    <source>
        <dbReference type="Proteomes" id="UP001258017"/>
    </source>
</evidence>
<sequence>MNNSSHISTEWMTKLSTRINLLNINIPYVPLLLKDIPTYIESNDYESNRIKTIQTIGHMHRKGNIKIVDINQKGVELPVCLDSLPITEIYFKVPRNNCNSIWEYNVVKVYGTLIQKDSKVILDVSHIFQVRDFINCEKVLTTFSLLARKGYHQFSSSEEVDRLLDIQWKKIGDV</sequence>
<proteinExistence type="predicted"/>
<dbReference type="Proteomes" id="UP001258017">
    <property type="component" value="Unassembled WGS sequence"/>
</dbReference>
<accession>A0AAD9RMW2</accession>
<dbReference type="AlphaFoldDB" id="A0AAD9RMW2"/>
<organism evidence="1 2">
    <name type="scientific">Odynerus spinipes</name>
    <dbReference type="NCBI Taxonomy" id="1348599"/>
    <lineage>
        <taxon>Eukaryota</taxon>
        <taxon>Metazoa</taxon>
        <taxon>Ecdysozoa</taxon>
        <taxon>Arthropoda</taxon>
        <taxon>Hexapoda</taxon>
        <taxon>Insecta</taxon>
        <taxon>Pterygota</taxon>
        <taxon>Neoptera</taxon>
        <taxon>Endopterygota</taxon>
        <taxon>Hymenoptera</taxon>
        <taxon>Apocrita</taxon>
        <taxon>Aculeata</taxon>
        <taxon>Vespoidea</taxon>
        <taxon>Vespidae</taxon>
        <taxon>Eumeninae</taxon>
        <taxon>Odynerus</taxon>
    </lineage>
</organism>
<reference evidence="1" key="2">
    <citation type="journal article" date="2023" name="Commun. Biol.">
        <title>Intrasexual cuticular hydrocarbon dimorphism in a wasp sheds light on hydrocarbon biosynthesis genes in Hymenoptera.</title>
        <authorList>
            <person name="Moris V.C."/>
            <person name="Podsiadlowski L."/>
            <person name="Martin S."/>
            <person name="Oeyen J.P."/>
            <person name="Donath A."/>
            <person name="Petersen M."/>
            <person name="Wilbrandt J."/>
            <person name="Misof B."/>
            <person name="Liedtke D."/>
            <person name="Thamm M."/>
            <person name="Scheiner R."/>
            <person name="Schmitt T."/>
            <person name="Niehuis O."/>
        </authorList>
    </citation>
    <scope>NUCLEOTIDE SEQUENCE</scope>
    <source>
        <strain evidence="1">GBR_01_08_01A</strain>
    </source>
</reference>
<protein>
    <submittedName>
        <fullName evidence="1">Uncharacterized protein</fullName>
    </submittedName>
</protein>
<name>A0AAD9RMW2_9HYME</name>
<keyword evidence="2" id="KW-1185">Reference proteome</keyword>
<comment type="caution">
    <text evidence="1">The sequence shown here is derived from an EMBL/GenBank/DDBJ whole genome shotgun (WGS) entry which is preliminary data.</text>
</comment>
<evidence type="ECO:0000313" key="1">
    <source>
        <dbReference type="EMBL" id="KAK2582430.1"/>
    </source>
</evidence>